<keyword evidence="2" id="KW-0539">Nucleus</keyword>
<evidence type="ECO:0000313" key="6">
    <source>
        <dbReference type="Proteomes" id="UP001274830"/>
    </source>
</evidence>
<dbReference type="PROSITE" id="PS50217">
    <property type="entry name" value="BZIP"/>
    <property type="match status" value="1"/>
</dbReference>
<feature type="region of interest" description="Disordered" evidence="3">
    <location>
        <begin position="18"/>
        <end position="112"/>
    </location>
</feature>
<dbReference type="PANTHER" id="PTHR40621">
    <property type="entry name" value="TRANSCRIPTION FACTOR KAPC-RELATED"/>
    <property type="match status" value="1"/>
</dbReference>
<reference evidence="5" key="1">
    <citation type="submission" date="2023-07" db="EMBL/GenBank/DDBJ databases">
        <title>Black Yeasts Isolated from many extreme environments.</title>
        <authorList>
            <person name="Coleine C."/>
            <person name="Stajich J.E."/>
            <person name="Selbmann L."/>
        </authorList>
    </citation>
    <scope>NUCLEOTIDE SEQUENCE</scope>
    <source>
        <strain evidence="5">CCFEE 5485</strain>
    </source>
</reference>
<proteinExistence type="predicted"/>
<gene>
    <name evidence="5" type="ORF">LTR78_004705</name>
</gene>
<evidence type="ECO:0000256" key="1">
    <source>
        <dbReference type="ARBA" id="ARBA00004123"/>
    </source>
</evidence>
<feature type="domain" description="BZIP" evidence="4">
    <location>
        <begin position="98"/>
        <end position="156"/>
    </location>
</feature>
<dbReference type="AlphaFoldDB" id="A0AAE1C2E5"/>
<dbReference type="GO" id="GO:0001228">
    <property type="term" value="F:DNA-binding transcription activator activity, RNA polymerase II-specific"/>
    <property type="evidence" value="ECO:0007669"/>
    <property type="project" value="TreeGrafter"/>
</dbReference>
<dbReference type="CDD" id="cd14688">
    <property type="entry name" value="bZIP_YAP"/>
    <property type="match status" value="1"/>
</dbReference>
<feature type="compositionally biased region" description="Low complexity" evidence="3">
    <location>
        <begin position="173"/>
        <end position="193"/>
    </location>
</feature>
<name>A0AAE1C2E5_9PEZI</name>
<dbReference type="PANTHER" id="PTHR40621:SF6">
    <property type="entry name" value="AP-1-LIKE TRANSCRIPTION FACTOR YAP1-RELATED"/>
    <property type="match status" value="1"/>
</dbReference>
<evidence type="ECO:0000259" key="4">
    <source>
        <dbReference type="PROSITE" id="PS50217"/>
    </source>
</evidence>
<keyword evidence="6" id="KW-1185">Reference proteome</keyword>
<dbReference type="SUPFAM" id="SSF57959">
    <property type="entry name" value="Leucine zipper domain"/>
    <property type="match status" value="1"/>
</dbReference>
<dbReference type="GO" id="GO:0000976">
    <property type="term" value="F:transcription cis-regulatory region binding"/>
    <property type="evidence" value="ECO:0007669"/>
    <property type="project" value="InterPro"/>
</dbReference>
<accession>A0AAE1C2E5</accession>
<dbReference type="Proteomes" id="UP001274830">
    <property type="component" value="Unassembled WGS sequence"/>
</dbReference>
<dbReference type="SMART" id="SM00338">
    <property type="entry name" value="BRLZ"/>
    <property type="match status" value="1"/>
</dbReference>
<dbReference type="InterPro" id="IPR050936">
    <property type="entry name" value="AP-1-like"/>
</dbReference>
<dbReference type="Gene3D" id="1.20.5.170">
    <property type="match status" value="1"/>
</dbReference>
<dbReference type="InterPro" id="IPR004827">
    <property type="entry name" value="bZIP"/>
</dbReference>
<dbReference type="EMBL" id="JAUTXT010000014">
    <property type="protein sequence ID" value="KAK3675621.1"/>
    <property type="molecule type" value="Genomic_DNA"/>
</dbReference>
<evidence type="ECO:0000256" key="3">
    <source>
        <dbReference type="SAM" id="MobiDB-lite"/>
    </source>
</evidence>
<sequence>MCDTVAHSTDVFFSAGFDLTPQRTTGDYEHHTTGNFDERTGVPGMMQSEPYNHSPGSGERSPLSQFDFLKNVNKKQTKDGQTPKRRGPKPDSKPALTRRQELNRQAQRTHRERKEMYIKALEQEVLRLKEIFTNTTRERDTVMEENRKLRELLKAHGIHYDFATSPVKFSRENSGYGPSSSGSISGSYNPGSGTESTSYSPPPVPGQAHIAPAPAKIETSPNAQGPMQNLAQLPNNRLDYDQIGIDFVLTLERPCMDHMQYLLVRSHNPEEQPFHHPMENPDDAEQEHMSGHALMGTAPPHSHIMETPYEKYPYQMPQGMSAEGLSKLLDLSNRLPFEHYSEITPVMAWTTLLRHPRFGELTADDFECMKNDLGTKVRCYGFGAVLEDFELTDALETVWTKKSQGQSALSITQVTQITATQQVAAY</sequence>
<evidence type="ECO:0000256" key="2">
    <source>
        <dbReference type="ARBA" id="ARBA00023242"/>
    </source>
</evidence>
<feature type="compositionally biased region" description="Basic and acidic residues" evidence="3">
    <location>
        <begin position="26"/>
        <end position="40"/>
    </location>
</feature>
<dbReference type="GO" id="GO:0090575">
    <property type="term" value="C:RNA polymerase II transcription regulator complex"/>
    <property type="evidence" value="ECO:0007669"/>
    <property type="project" value="TreeGrafter"/>
</dbReference>
<evidence type="ECO:0000313" key="5">
    <source>
        <dbReference type="EMBL" id="KAK3675621.1"/>
    </source>
</evidence>
<comment type="subcellular location">
    <subcellularLocation>
        <location evidence="1">Nucleus</location>
    </subcellularLocation>
</comment>
<feature type="region of interest" description="Disordered" evidence="3">
    <location>
        <begin position="168"/>
        <end position="210"/>
    </location>
</feature>
<comment type="caution">
    <text evidence="5">The sequence shown here is derived from an EMBL/GenBank/DDBJ whole genome shotgun (WGS) entry which is preliminary data.</text>
</comment>
<feature type="compositionally biased region" description="Basic and acidic residues" evidence="3">
    <location>
        <begin position="76"/>
        <end position="102"/>
    </location>
</feature>
<dbReference type="InterPro" id="IPR046347">
    <property type="entry name" value="bZIP_sf"/>
</dbReference>
<protein>
    <recommendedName>
        <fullName evidence="4">BZIP domain-containing protein</fullName>
    </recommendedName>
</protein>
<organism evidence="5 6">
    <name type="scientific">Recurvomyces mirabilis</name>
    <dbReference type="NCBI Taxonomy" id="574656"/>
    <lineage>
        <taxon>Eukaryota</taxon>
        <taxon>Fungi</taxon>
        <taxon>Dikarya</taxon>
        <taxon>Ascomycota</taxon>
        <taxon>Pezizomycotina</taxon>
        <taxon>Dothideomycetes</taxon>
        <taxon>Dothideomycetidae</taxon>
        <taxon>Mycosphaerellales</taxon>
        <taxon>Teratosphaeriaceae</taxon>
        <taxon>Recurvomyces</taxon>
    </lineage>
</organism>